<comment type="caution">
    <text evidence="4">The sequence shown here is derived from an EMBL/GenBank/DDBJ whole genome shotgun (WGS) entry which is preliminary data.</text>
</comment>
<comment type="similarity">
    <text evidence="1">Belongs to the peptidase A24 family.</text>
</comment>
<evidence type="ECO:0000313" key="5">
    <source>
        <dbReference type="Proteomes" id="UP000018217"/>
    </source>
</evidence>
<dbReference type="OrthoDB" id="6465738at2"/>
<feature type="transmembrane region" description="Helical" evidence="2">
    <location>
        <begin position="169"/>
        <end position="184"/>
    </location>
</feature>
<protein>
    <submittedName>
        <fullName evidence="4">Type IV prepillin peptidase</fullName>
    </submittedName>
</protein>
<accession>V5Z3T0</accession>
<feature type="transmembrane region" description="Helical" evidence="2">
    <location>
        <begin position="116"/>
        <end position="133"/>
    </location>
</feature>
<evidence type="ECO:0000313" key="4">
    <source>
        <dbReference type="EMBL" id="CCG85960.1"/>
    </source>
</evidence>
<dbReference type="RefSeq" id="WP_023653797.1">
    <property type="nucleotide sequence ID" value="NZ_CAHS01000006.1"/>
</dbReference>
<keyword evidence="5" id="KW-1185">Reference proteome</keyword>
<dbReference type="STRING" id="1161919.EPIR_0595"/>
<feature type="transmembrane region" description="Helical" evidence="2">
    <location>
        <begin position="196"/>
        <end position="214"/>
    </location>
</feature>
<proteinExistence type="inferred from homology"/>
<evidence type="ECO:0000256" key="1">
    <source>
        <dbReference type="ARBA" id="ARBA00005801"/>
    </source>
</evidence>
<dbReference type="InterPro" id="IPR050882">
    <property type="entry name" value="Prepilin_peptidase/N-MTase"/>
</dbReference>
<dbReference type="PANTHER" id="PTHR30487:SF0">
    <property type="entry name" value="PREPILIN LEADER PEPTIDASE_N-METHYLTRANSFERASE-RELATED"/>
    <property type="match status" value="1"/>
</dbReference>
<dbReference type="GO" id="GO:0004190">
    <property type="term" value="F:aspartic-type endopeptidase activity"/>
    <property type="evidence" value="ECO:0007669"/>
    <property type="project" value="InterPro"/>
</dbReference>
<feature type="transmembrane region" description="Helical" evidence="2">
    <location>
        <begin position="52"/>
        <end position="82"/>
    </location>
</feature>
<dbReference type="GO" id="GO:0006465">
    <property type="term" value="P:signal peptide processing"/>
    <property type="evidence" value="ECO:0007669"/>
    <property type="project" value="TreeGrafter"/>
</dbReference>
<feature type="domain" description="Prepilin type IV endopeptidase peptidase" evidence="3">
    <location>
        <begin position="75"/>
        <end position="180"/>
    </location>
</feature>
<dbReference type="Pfam" id="PF01478">
    <property type="entry name" value="Peptidase_A24"/>
    <property type="match status" value="1"/>
</dbReference>
<dbReference type="InterPro" id="IPR000045">
    <property type="entry name" value="Prepilin_IV_endopep_pep"/>
</dbReference>
<keyword evidence="2" id="KW-0812">Transmembrane</keyword>
<evidence type="ECO:0000259" key="3">
    <source>
        <dbReference type="Pfam" id="PF01478"/>
    </source>
</evidence>
<gene>
    <name evidence="4" type="primary">pilU</name>
    <name evidence="4" type="ORF">EPIR_0595</name>
</gene>
<keyword evidence="2" id="KW-1133">Transmembrane helix</keyword>
<dbReference type="GO" id="GO:0005886">
    <property type="term" value="C:plasma membrane"/>
    <property type="evidence" value="ECO:0007669"/>
    <property type="project" value="TreeGrafter"/>
</dbReference>
<evidence type="ECO:0000256" key="2">
    <source>
        <dbReference type="SAM" id="Phobius"/>
    </source>
</evidence>
<dbReference type="Proteomes" id="UP000018217">
    <property type="component" value="Unassembled WGS sequence"/>
</dbReference>
<sequence>MTLLTLSMPWPFLVVIFPLCLLAFFLLAAQIPTLLASLDAGHLYHRSTVVRAVWLYAAATTIVLLAPGPDAVLAFFFCLFLFRMAITDSLTGLLPRKMTLGCLLAGLAASLTGSEFVAHLLAALAALLLFGGWRFAAAKWSGREVIGLGDVWLAGGVCAWLGWQPGLNALLTGVVLFVLWQLSLRRTAEGGPLGPWLCVGALAATILKLYQPLITW</sequence>
<organism evidence="4 5">
    <name type="scientific">Erwinia piriflorinigrans CFBP 5888</name>
    <dbReference type="NCBI Taxonomy" id="1161919"/>
    <lineage>
        <taxon>Bacteria</taxon>
        <taxon>Pseudomonadati</taxon>
        <taxon>Pseudomonadota</taxon>
        <taxon>Gammaproteobacteria</taxon>
        <taxon>Enterobacterales</taxon>
        <taxon>Erwiniaceae</taxon>
        <taxon>Erwinia</taxon>
    </lineage>
</organism>
<dbReference type="PANTHER" id="PTHR30487">
    <property type="entry name" value="TYPE 4 PREPILIN-LIKE PROTEINS LEADER PEPTIDE-PROCESSING ENZYME"/>
    <property type="match status" value="1"/>
</dbReference>
<dbReference type="AlphaFoldDB" id="V5Z3T0"/>
<dbReference type="EMBL" id="CAHS01000006">
    <property type="protein sequence ID" value="CCG85960.1"/>
    <property type="molecule type" value="Genomic_DNA"/>
</dbReference>
<keyword evidence="2" id="KW-0472">Membrane</keyword>
<name>V5Z3T0_9GAMM</name>
<dbReference type="Gene3D" id="1.20.120.1220">
    <property type="match status" value="1"/>
</dbReference>
<reference evidence="4 5" key="1">
    <citation type="journal article" date="2013" name="Syst. Appl. Microbiol.">
        <title>Phylogenetic position and virulence apparatus of the pear flower necrosis pathogen Erwinia piriflorinigrans CFBP 5888T as assessed by comparative genomics.</title>
        <authorList>
            <person name="Smits T.H."/>
            <person name="Rezzonico F."/>
            <person name="Lopez M.M."/>
            <person name="Blom J."/>
            <person name="Goesmann A."/>
            <person name="Frey J.E."/>
            <person name="Duffy B."/>
        </authorList>
    </citation>
    <scope>NUCLEOTIDE SEQUENCE [LARGE SCALE GENOMIC DNA]</scope>
    <source>
        <strain evidence="5">CFBP5888</strain>
    </source>
</reference>